<feature type="region of interest" description="Disordered" evidence="1">
    <location>
        <begin position="27"/>
        <end position="48"/>
    </location>
</feature>
<evidence type="ECO:0000256" key="1">
    <source>
        <dbReference type="SAM" id="MobiDB-lite"/>
    </source>
</evidence>
<evidence type="ECO:0000313" key="2">
    <source>
        <dbReference type="EMBL" id="KAF0758961.1"/>
    </source>
</evidence>
<gene>
    <name evidence="2" type="ORF">FWK35_00016350</name>
</gene>
<evidence type="ECO:0000313" key="3">
    <source>
        <dbReference type="Proteomes" id="UP000478052"/>
    </source>
</evidence>
<proteinExistence type="predicted"/>
<dbReference type="Proteomes" id="UP000478052">
    <property type="component" value="Unassembled WGS sequence"/>
</dbReference>
<dbReference type="AlphaFoldDB" id="A0A6G0YNK4"/>
<feature type="non-terminal residue" evidence="2">
    <location>
        <position position="1"/>
    </location>
</feature>
<name>A0A6G0YNK4_APHCR</name>
<reference evidence="2 3" key="1">
    <citation type="submission" date="2019-08" db="EMBL/GenBank/DDBJ databases">
        <title>Whole genome of Aphis craccivora.</title>
        <authorList>
            <person name="Voronova N.V."/>
            <person name="Shulinski R.S."/>
            <person name="Bandarenka Y.V."/>
            <person name="Zhorov D.G."/>
            <person name="Warner D."/>
        </authorList>
    </citation>
    <scope>NUCLEOTIDE SEQUENCE [LARGE SCALE GENOMIC DNA]</scope>
    <source>
        <strain evidence="2">180601</strain>
        <tissue evidence="2">Whole Body</tissue>
    </source>
</reference>
<sequence>VFAAITKSLHLSRSYTISLQSCIPRSSKSFSTTSISSEDDPWSSPFWF</sequence>
<organism evidence="2 3">
    <name type="scientific">Aphis craccivora</name>
    <name type="common">Cowpea aphid</name>
    <dbReference type="NCBI Taxonomy" id="307492"/>
    <lineage>
        <taxon>Eukaryota</taxon>
        <taxon>Metazoa</taxon>
        <taxon>Ecdysozoa</taxon>
        <taxon>Arthropoda</taxon>
        <taxon>Hexapoda</taxon>
        <taxon>Insecta</taxon>
        <taxon>Pterygota</taxon>
        <taxon>Neoptera</taxon>
        <taxon>Paraneoptera</taxon>
        <taxon>Hemiptera</taxon>
        <taxon>Sternorrhyncha</taxon>
        <taxon>Aphidomorpha</taxon>
        <taxon>Aphidoidea</taxon>
        <taxon>Aphididae</taxon>
        <taxon>Aphidini</taxon>
        <taxon>Aphis</taxon>
        <taxon>Aphis</taxon>
    </lineage>
</organism>
<feature type="non-terminal residue" evidence="2">
    <location>
        <position position="48"/>
    </location>
</feature>
<keyword evidence="3" id="KW-1185">Reference proteome</keyword>
<accession>A0A6G0YNK4</accession>
<dbReference type="EMBL" id="VUJU01003149">
    <property type="protein sequence ID" value="KAF0758961.1"/>
    <property type="molecule type" value="Genomic_DNA"/>
</dbReference>
<comment type="caution">
    <text evidence="2">The sequence shown here is derived from an EMBL/GenBank/DDBJ whole genome shotgun (WGS) entry which is preliminary data.</text>
</comment>
<feature type="compositionally biased region" description="Low complexity" evidence="1">
    <location>
        <begin position="27"/>
        <end position="36"/>
    </location>
</feature>
<protein>
    <submittedName>
        <fullName evidence="2">Uncharacterized protein</fullName>
    </submittedName>
</protein>